<organism evidence="3">
    <name type="scientific">Cladocopium goreaui</name>
    <dbReference type="NCBI Taxonomy" id="2562237"/>
    <lineage>
        <taxon>Eukaryota</taxon>
        <taxon>Sar</taxon>
        <taxon>Alveolata</taxon>
        <taxon>Dinophyceae</taxon>
        <taxon>Suessiales</taxon>
        <taxon>Symbiodiniaceae</taxon>
        <taxon>Cladocopium</taxon>
    </lineage>
</organism>
<dbReference type="Gene3D" id="3.40.50.1820">
    <property type="entry name" value="alpha/beta hydrolase"/>
    <property type="match status" value="1"/>
</dbReference>
<evidence type="ECO:0000259" key="2">
    <source>
        <dbReference type="Pfam" id="PF00561"/>
    </source>
</evidence>
<name>A0A9P1BRV7_9DINO</name>
<dbReference type="GO" id="GO:0016787">
    <property type="term" value="F:hydrolase activity"/>
    <property type="evidence" value="ECO:0007669"/>
    <property type="project" value="UniProtKB-KW"/>
</dbReference>
<dbReference type="InterPro" id="IPR000073">
    <property type="entry name" value="AB_hydrolase_1"/>
</dbReference>
<evidence type="ECO:0000313" key="5">
    <source>
        <dbReference type="EMBL" id="CAL4765643.1"/>
    </source>
</evidence>
<evidence type="ECO:0000313" key="4">
    <source>
        <dbReference type="EMBL" id="CAL1131706.1"/>
    </source>
</evidence>
<dbReference type="PANTHER" id="PTHR43433:SF5">
    <property type="entry name" value="AB HYDROLASE-1 DOMAIN-CONTAINING PROTEIN"/>
    <property type="match status" value="1"/>
</dbReference>
<dbReference type="EMBL" id="CAMXCT020000402">
    <property type="protein sequence ID" value="CAL1131706.1"/>
    <property type="molecule type" value="Genomic_DNA"/>
</dbReference>
<comment type="caution">
    <text evidence="3">The sequence shown here is derived from an EMBL/GenBank/DDBJ whole genome shotgun (WGS) entry which is preliminary data.</text>
</comment>
<keyword evidence="6" id="KW-1185">Reference proteome</keyword>
<dbReference type="EMBL" id="CAMXCT030000402">
    <property type="protein sequence ID" value="CAL4765643.1"/>
    <property type="molecule type" value="Genomic_DNA"/>
</dbReference>
<dbReference type="Pfam" id="PF00561">
    <property type="entry name" value="Abhydrolase_1"/>
    <property type="match status" value="1"/>
</dbReference>
<evidence type="ECO:0000256" key="1">
    <source>
        <dbReference type="SAM" id="MobiDB-lite"/>
    </source>
</evidence>
<reference evidence="3" key="1">
    <citation type="submission" date="2022-10" db="EMBL/GenBank/DDBJ databases">
        <authorList>
            <person name="Chen Y."/>
            <person name="Dougan E. K."/>
            <person name="Chan C."/>
            <person name="Rhodes N."/>
            <person name="Thang M."/>
        </authorList>
    </citation>
    <scope>NUCLEOTIDE SEQUENCE</scope>
</reference>
<dbReference type="Proteomes" id="UP001152797">
    <property type="component" value="Unassembled WGS sequence"/>
</dbReference>
<feature type="domain" description="AB hydrolase-1" evidence="2">
    <location>
        <begin position="141"/>
        <end position="208"/>
    </location>
</feature>
<dbReference type="InterPro" id="IPR029058">
    <property type="entry name" value="AB_hydrolase_fold"/>
</dbReference>
<dbReference type="EMBL" id="CAMXCT010000402">
    <property type="protein sequence ID" value="CAI3978331.1"/>
    <property type="molecule type" value="Genomic_DNA"/>
</dbReference>
<dbReference type="InterPro" id="IPR050471">
    <property type="entry name" value="AB_hydrolase"/>
</dbReference>
<dbReference type="SUPFAM" id="SSF53474">
    <property type="entry name" value="alpha/beta-Hydrolases"/>
    <property type="match status" value="1"/>
</dbReference>
<sequence>MRTSFHTDVPCTDRVVVLHRVTLAAGRAAPWRGATLFLEEVKDNDSFCISLSWAIEGNAALIVGVFQEMDAAVAYLQNFQAWLDGQDAEASFQGLQLASVQLHARNGQLKGLGRKNLPKNLEIFQIFPLSFEDSKTTDRSASIEDFVADVEQIRRYCQVDKATICGHSMGAAITLEYAVRFPQRVERLCLCAAAPKVGQAAFENWMRIAGDGRSWDQQVIRKTVAVVNISDDLIKQLPAPTFLINAKDDTLTPLIGSEMIKANLQISMLYVPEFGGHTCLVRNDAAMERMVQFLFADAAMMFVVDVLLEEQLTSSWNLPKDPHFVRYYNCGRVLAELESLERSLRMTPRQLDFPQLQQQVEEEMWHVLRRLQMQPPGGAESPRELVMAEMLRLTGRMSSVSREAVQRAQVWWRDSGAAFVASSKTKRSYTVDAWGRRRGGSSQGVCHLYRWSPLSVPVSLRTRLAKGAEGALKMEYFACHWCGGPPAAHEDKGPASQEELLEQHPFAALRSPKVQLFPEAGGRPLADGPDRIHSSEGYQSLQPLSAQ</sequence>
<dbReference type="AlphaFoldDB" id="A0A9P1BRV7"/>
<evidence type="ECO:0000313" key="6">
    <source>
        <dbReference type="Proteomes" id="UP001152797"/>
    </source>
</evidence>
<accession>A0A9P1BRV7</accession>
<feature type="region of interest" description="Disordered" evidence="1">
    <location>
        <begin position="518"/>
        <end position="547"/>
    </location>
</feature>
<feature type="compositionally biased region" description="Polar residues" evidence="1">
    <location>
        <begin position="536"/>
        <end position="547"/>
    </location>
</feature>
<proteinExistence type="predicted"/>
<gene>
    <name evidence="3" type="ORF">C1SCF055_LOCUS6390</name>
</gene>
<protein>
    <submittedName>
        <fullName evidence="5">AB hydrolase-1 domain-containing protein</fullName>
    </submittedName>
</protein>
<reference evidence="4" key="2">
    <citation type="submission" date="2024-04" db="EMBL/GenBank/DDBJ databases">
        <authorList>
            <person name="Chen Y."/>
            <person name="Shah S."/>
            <person name="Dougan E. K."/>
            <person name="Thang M."/>
            <person name="Chan C."/>
        </authorList>
    </citation>
    <scope>NUCLEOTIDE SEQUENCE [LARGE SCALE GENOMIC DNA]</scope>
</reference>
<dbReference type="OrthoDB" id="408373at2759"/>
<dbReference type="PANTHER" id="PTHR43433">
    <property type="entry name" value="HYDROLASE, ALPHA/BETA FOLD FAMILY PROTEIN"/>
    <property type="match status" value="1"/>
</dbReference>
<evidence type="ECO:0000313" key="3">
    <source>
        <dbReference type="EMBL" id="CAI3978331.1"/>
    </source>
</evidence>
<keyword evidence="5" id="KW-0378">Hydrolase</keyword>